<protein>
    <submittedName>
        <fullName evidence="3">Uncharacterized protein</fullName>
    </submittedName>
</protein>
<feature type="region of interest" description="Disordered" evidence="1">
    <location>
        <begin position="48"/>
        <end position="82"/>
    </location>
</feature>
<evidence type="ECO:0000256" key="1">
    <source>
        <dbReference type="SAM" id="MobiDB-lite"/>
    </source>
</evidence>
<feature type="compositionally biased region" description="Basic residues" evidence="1">
    <location>
        <begin position="61"/>
        <end position="71"/>
    </location>
</feature>
<proteinExistence type="predicted"/>
<feature type="transmembrane region" description="Helical" evidence="2">
    <location>
        <begin position="24"/>
        <end position="44"/>
    </location>
</feature>
<dbReference type="EMBL" id="VIEB01000611">
    <property type="protein sequence ID" value="TQD85053.1"/>
    <property type="molecule type" value="Genomic_DNA"/>
</dbReference>
<dbReference type="PROSITE" id="PS51257">
    <property type="entry name" value="PROKAR_LIPOPROTEIN"/>
    <property type="match status" value="1"/>
</dbReference>
<organism evidence="3 4">
    <name type="scientific">Malus baccata</name>
    <name type="common">Siberian crab apple</name>
    <name type="synonym">Pyrus baccata</name>
    <dbReference type="NCBI Taxonomy" id="106549"/>
    <lineage>
        <taxon>Eukaryota</taxon>
        <taxon>Viridiplantae</taxon>
        <taxon>Streptophyta</taxon>
        <taxon>Embryophyta</taxon>
        <taxon>Tracheophyta</taxon>
        <taxon>Spermatophyta</taxon>
        <taxon>Magnoliopsida</taxon>
        <taxon>eudicotyledons</taxon>
        <taxon>Gunneridae</taxon>
        <taxon>Pentapetalae</taxon>
        <taxon>rosids</taxon>
        <taxon>fabids</taxon>
        <taxon>Rosales</taxon>
        <taxon>Rosaceae</taxon>
        <taxon>Amygdaloideae</taxon>
        <taxon>Maleae</taxon>
        <taxon>Malus</taxon>
    </lineage>
</organism>
<evidence type="ECO:0000313" key="4">
    <source>
        <dbReference type="Proteomes" id="UP000315295"/>
    </source>
</evidence>
<keyword evidence="2" id="KW-0812">Transmembrane</keyword>
<feature type="compositionally biased region" description="Basic and acidic residues" evidence="1">
    <location>
        <begin position="48"/>
        <end position="60"/>
    </location>
</feature>
<dbReference type="AlphaFoldDB" id="A0A540LF02"/>
<dbReference type="Proteomes" id="UP000315295">
    <property type="component" value="Unassembled WGS sequence"/>
</dbReference>
<accession>A0A540LF02</accession>
<keyword evidence="4" id="KW-1185">Reference proteome</keyword>
<comment type="caution">
    <text evidence="3">The sequence shown here is derived from an EMBL/GenBank/DDBJ whole genome shotgun (WGS) entry which is preliminary data.</text>
</comment>
<keyword evidence="2" id="KW-0472">Membrane</keyword>
<feature type="compositionally biased region" description="Polar residues" evidence="1">
    <location>
        <begin position="72"/>
        <end position="82"/>
    </location>
</feature>
<evidence type="ECO:0000313" key="3">
    <source>
        <dbReference type="EMBL" id="TQD85053.1"/>
    </source>
</evidence>
<name>A0A540LF02_MALBA</name>
<sequence length="82" mass="8531">MKVVVAYLLAMLGGKTTTTSGGGAVAVAAIGCGGGGVAIALATAEAKKEEKQANNDMRGERKGKKWVRLSQHKNQTNLQYEP</sequence>
<keyword evidence="2" id="KW-1133">Transmembrane helix</keyword>
<reference evidence="3 4" key="1">
    <citation type="journal article" date="2019" name="G3 (Bethesda)">
        <title>Sequencing of a Wild Apple (Malus baccata) Genome Unravels the Differences Between Cultivated and Wild Apple Species Regarding Disease Resistance and Cold Tolerance.</title>
        <authorList>
            <person name="Chen X."/>
        </authorList>
    </citation>
    <scope>NUCLEOTIDE SEQUENCE [LARGE SCALE GENOMIC DNA]</scope>
    <source>
        <strain evidence="4">cv. Shandingzi</strain>
        <tissue evidence="3">Leaves</tissue>
    </source>
</reference>
<gene>
    <name evidence="3" type="ORF">C1H46_029337</name>
</gene>
<evidence type="ECO:0000256" key="2">
    <source>
        <dbReference type="SAM" id="Phobius"/>
    </source>
</evidence>